<dbReference type="GO" id="GO:0030170">
    <property type="term" value="F:pyridoxal phosphate binding"/>
    <property type="evidence" value="ECO:0007669"/>
    <property type="project" value="InterPro"/>
</dbReference>
<protein>
    <submittedName>
        <fullName evidence="6">Decarboxylase</fullName>
    </submittedName>
</protein>
<feature type="modified residue" description="N6-(pyridoxal phosphate)lysine" evidence="4">
    <location>
        <position position="425"/>
    </location>
</feature>
<dbReference type="InterPro" id="IPR050477">
    <property type="entry name" value="GrpII_AminoAcid_Decarb"/>
</dbReference>
<organism evidence="6 7">
    <name type="scientific">Pyxidicoccus fallax</name>
    <dbReference type="NCBI Taxonomy" id="394095"/>
    <lineage>
        <taxon>Bacteria</taxon>
        <taxon>Pseudomonadati</taxon>
        <taxon>Myxococcota</taxon>
        <taxon>Myxococcia</taxon>
        <taxon>Myxococcales</taxon>
        <taxon>Cystobacterineae</taxon>
        <taxon>Myxococcaceae</taxon>
        <taxon>Pyxidicoccus</taxon>
    </lineage>
</organism>
<dbReference type="InterPro" id="IPR002129">
    <property type="entry name" value="PyrdxlP-dep_de-COase"/>
</dbReference>
<dbReference type="Proteomes" id="UP000518300">
    <property type="component" value="Unassembled WGS sequence"/>
</dbReference>
<dbReference type="InterPro" id="IPR015421">
    <property type="entry name" value="PyrdxlP-dep_Trfase_major"/>
</dbReference>
<evidence type="ECO:0000313" key="7">
    <source>
        <dbReference type="Proteomes" id="UP000518300"/>
    </source>
</evidence>
<dbReference type="Gene3D" id="3.40.640.10">
    <property type="entry name" value="Type I PLP-dependent aspartate aminotransferase-like (Major domain)"/>
    <property type="match status" value="1"/>
</dbReference>
<evidence type="ECO:0000256" key="2">
    <source>
        <dbReference type="ARBA" id="ARBA00022898"/>
    </source>
</evidence>
<dbReference type="PANTHER" id="PTHR42735:SF4">
    <property type="entry name" value="PYRIDOXAL PHOSPHATE-DEPENDENT DECARBOXYLASE FAMILY PROTEIN"/>
    <property type="match status" value="1"/>
</dbReference>
<dbReference type="Pfam" id="PF21391">
    <property type="entry name" value="tyr_de_CO2_C"/>
    <property type="match status" value="1"/>
</dbReference>
<dbReference type="PANTHER" id="PTHR42735">
    <property type="match status" value="1"/>
</dbReference>
<keyword evidence="3" id="KW-0456">Lyase</keyword>
<gene>
    <name evidence="6" type="ORF">HG543_50800</name>
</gene>
<proteinExistence type="predicted"/>
<dbReference type="GO" id="GO:0016831">
    <property type="term" value="F:carboxy-lyase activity"/>
    <property type="evidence" value="ECO:0007669"/>
    <property type="project" value="InterPro"/>
</dbReference>
<dbReference type="InterPro" id="IPR049373">
    <property type="entry name" value="TyrDC_C"/>
</dbReference>
<feature type="domain" description="L-tyrosine decarboxylase C-terminal" evidence="5">
    <location>
        <begin position="529"/>
        <end position="626"/>
    </location>
</feature>
<dbReference type="Pfam" id="PF00282">
    <property type="entry name" value="Pyridoxal_deC"/>
    <property type="match status" value="1"/>
</dbReference>
<evidence type="ECO:0000313" key="6">
    <source>
        <dbReference type="EMBL" id="NMO23099.1"/>
    </source>
</evidence>
<comment type="caution">
    <text evidence="6">The sequence shown here is derived from an EMBL/GenBank/DDBJ whole genome shotgun (WGS) entry which is preliminary data.</text>
</comment>
<accession>A0A848LZN6</accession>
<reference evidence="6 7" key="1">
    <citation type="submission" date="2020-04" db="EMBL/GenBank/DDBJ databases">
        <title>Draft genome of Pyxidicoccus fallax type strain.</title>
        <authorList>
            <person name="Whitworth D.E."/>
        </authorList>
    </citation>
    <scope>NUCLEOTIDE SEQUENCE [LARGE SCALE GENOMIC DNA]</scope>
    <source>
        <strain evidence="6 7">DSM 14698</strain>
    </source>
</reference>
<dbReference type="GO" id="GO:0019752">
    <property type="term" value="P:carboxylic acid metabolic process"/>
    <property type="evidence" value="ECO:0007669"/>
    <property type="project" value="InterPro"/>
</dbReference>
<evidence type="ECO:0000256" key="3">
    <source>
        <dbReference type="ARBA" id="ARBA00023239"/>
    </source>
</evidence>
<sequence>MSTHPRQPSASAPPDLGALFLGPKGENADIFERLLLEAFRDHIFWRRNLHPEDGFLIQESDKRAPGYEDSLSLLSQELMGLLSQLKGGVPAFSPRYIGHMSSDLTMASLIGYFATLLYNPNNVSAEASPVTTRLELEVAEQLARMVGYAPERFWGHLTSGGTVANFEALWVARNVKYLPVSLRHAAEEAGLRQLGVRLADGREHPLRELGLWQLLNVPPEAALDLLERFRAQVGDAGSAMELVMRHSLASLGYQEFGLRLSSEFKDALAPGVVLVPSTAHYSWEKTCRALGIGSRQLIHVPVDTHFRMSPAALEDTLRTLAVRRQPVIACVAVIGSTEESAVDRLDQLADLRERLGRELGLAFHLHADAAWGGYAASITRGPGGARRTYEETLADYAPEAWPSEGVYRALCALERTDSVTIDPHKLGYMPYPAGSISFRDKRVRDLVSVEAPYLFHAGGNESAYLGRSIFEGSKPGAAASAVWMSHKVLPLDASGYGRLVGETAKGAMALHRRIASGDWAPFTPVLLPPSDLNIVCFAVGHPSLKTLEATNDFVDRLYRALSVGPDTHRRPDYFVTKTVLRAAEYGRAALPIVDRLGFTSADYDRAGGVAVLRCTVMDPFLASRRQKVDHIRGFIQTLGEVMRTQLDVNR</sequence>
<evidence type="ECO:0000256" key="1">
    <source>
        <dbReference type="ARBA" id="ARBA00001933"/>
    </source>
</evidence>
<dbReference type="InterPro" id="IPR021115">
    <property type="entry name" value="Pyridoxal-P_BS"/>
</dbReference>
<dbReference type="PROSITE" id="PS00392">
    <property type="entry name" value="DDC_GAD_HDC_YDC"/>
    <property type="match status" value="1"/>
</dbReference>
<evidence type="ECO:0000256" key="4">
    <source>
        <dbReference type="PIRSR" id="PIRSR602129-50"/>
    </source>
</evidence>
<keyword evidence="2 4" id="KW-0663">Pyridoxal phosphate</keyword>
<comment type="cofactor">
    <cofactor evidence="1 4">
        <name>pyridoxal 5'-phosphate</name>
        <dbReference type="ChEBI" id="CHEBI:597326"/>
    </cofactor>
</comment>
<name>A0A848LZN6_9BACT</name>
<dbReference type="SUPFAM" id="SSF53383">
    <property type="entry name" value="PLP-dependent transferases"/>
    <property type="match status" value="1"/>
</dbReference>
<dbReference type="RefSeq" id="WP_169352207.1">
    <property type="nucleotide sequence ID" value="NZ_JABBJJ010000530.1"/>
</dbReference>
<keyword evidence="7" id="KW-1185">Reference proteome</keyword>
<dbReference type="InterPro" id="IPR015424">
    <property type="entry name" value="PyrdxlP-dep_Trfase"/>
</dbReference>
<dbReference type="AlphaFoldDB" id="A0A848LZN6"/>
<evidence type="ECO:0000259" key="5">
    <source>
        <dbReference type="Pfam" id="PF21391"/>
    </source>
</evidence>
<dbReference type="EMBL" id="JABBJJ010000530">
    <property type="protein sequence ID" value="NMO23099.1"/>
    <property type="molecule type" value="Genomic_DNA"/>
</dbReference>